<evidence type="ECO:0000313" key="1">
    <source>
        <dbReference type="EMBL" id="TNC11631.1"/>
    </source>
</evidence>
<protein>
    <submittedName>
        <fullName evidence="1">Uncharacterized protein</fullName>
    </submittedName>
</protein>
<comment type="caution">
    <text evidence="1">The sequence shown here is derived from an EMBL/GenBank/DDBJ whole genome shotgun (WGS) entry which is preliminary data.</text>
</comment>
<name>A0A5C4LFF1_9HYPH</name>
<dbReference type="AlphaFoldDB" id="A0A5C4LFF1"/>
<proteinExistence type="predicted"/>
<reference evidence="1 2" key="1">
    <citation type="submission" date="2019-06" db="EMBL/GenBank/DDBJ databases">
        <title>Genome of Methylobacterium sp. 17Sr1-39.</title>
        <authorList>
            <person name="Seo T."/>
        </authorList>
    </citation>
    <scope>NUCLEOTIDE SEQUENCE [LARGE SCALE GENOMIC DNA]</scope>
    <source>
        <strain evidence="1 2">17Sr1-39</strain>
    </source>
</reference>
<dbReference type="EMBL" id="VDDA01000008">
    <property type="protein sequence ID" value="TNC11631.1"/>
    <property type="molecule type" value="Genomic_DNA"/>
</dbReference>
<sequence>MQRVADALGYSPDMLIESAHAPGFPDEIGELLRLWARIGDPAGRRRALAAIRALAEADEP</sequence>
<evidence type="ECO:0000313" key="2">
    <source>
        <dbReference type="Proteomes" id="UP000305267"/>
    </source>
</evidence>
<keyword evidence="2" id="KW-1185">Reference proteome</keyword>
<dbReference type="Proteomes" id="UP000305267">
    <property type="component" value="Unassembled WGS sequence"/>
</dbReference>
<gene>
    <name evidence="1" type="ORF">FF100_18470</name>
</gene>
<organism evidence="1 2">
    <name type="scientific">Methylobacterium terricola</name>
    <dbReference type="NCBI Taxonomy" id="2583531"/>
    <lineage>
        <taxon>Bacteria</taxon>
        <taxon>Pseudomonadati</taxon>
        <taxon>Pseudomonadota</taxon>
        <taxon>Alphaproteobacteria</taxon>
        <taxon>Hyphomicrobiales</taxon>
        <taxon>Methylobacteriaceae</taxon>
        <taxon>Methylobacterium</taxon>
    </lineage>
</organism>
<accession>A0A5C4LFF1</accession>